<dbReference type="EMBL" id="JAJUBB010000007">
    <property type="protein sequence ID" value="MDD1781887.1"/>
    <property type="molecule type" value="Genomic_DNA"/>
</dbReference>
<keyword evidence="5" id="KW-1185">Reference proteome</keyword>
<dbReference type="PROSITE" id="PS51123">
    <property type="entry name" value="OMPA_2"/>
    <property type="match status" value="1"/>
</dbReference>
<keyword evidence="1" id="KW-0472">Membrane</keyword>
<reference evidence="4" key="1">
    <citation type="submission" date="2021-12" db="EMBL/GenBank/DDBJ databases">
        <title>Enterovibrio ZSDZ35 sp. nov. and Enterovibrio ZSDZ42 sp. nov., isolated from coastal seawater in Qingdao.</title>
        <authorList>
            <person name="Zhang P."/>
        </authorList>
    </citation>
    <scope>NUCLEOTIDE SEQUENCE</scope>
    <source>
        <strain evidence="4">ZSDZ35</strain>
    </source>
</reference>
<dbReference type="InterPro" id="IPR041544">
    <property type="entry name" value="MotY_N"/>
</dbReference>
<evidence type="ECO:0000313" key="4">
    <source>
        <dbReference type="EMBL" id="MDD1781887.1"/>
    </source>
</evidence>
<dbReference type="Gene3D" id="3.30.1330.60">
    <property type="entry name" value="OmpA-like domain"/>
    <property type="match status" value="1"/>
</dbReference>
<dbReference type="Proteomes" id="UP001149821">
    <property type="component" value="Unassembled WGS sequence"/>
</dbReference>
<dbReference type="Gene3D" id="2.60.40.2540">
    <property type="match status" value="1"/>
</dbReference>
<dbReference type="PANTHER" id="PTHR30329">
    <property type="entry name" value="STATOR ELEMENT OF FLAGELLAR MOTOR COMPLEX"/>
    <property type="match status" value="1"/>
</dbReference>
<organism evidence="4 5">
    <name type="scientific">Enterovibrio qingdaonensis</name>
    <dbReference type="NCBI Taxonomy" id="2899818"/>
    <lineage>
        <taxon>Bacteria</taxon>
        <taxon>Pseudomonadati</taxon>
        <taxon>Pseudomonadota</taxon>
        <taxon>Gammaproteobacteria</taxon>
        <taxon>Vibrionales</taxon>
        <taxon>Vibrionaceae</taxon>
        <taxon>Enterovibrio</taxon>
    </lineage>
</organism>
<dbReference type="InterPro" id="IPR036737">
    <property type="entry name" value="OmpA-like_sf"/>
</dbReference>
<evidence type="ECO:0000259" key="3">
    <source>
        <dbReference type="PROSITE" id="PS51123"/>
    </source>
</evidence>
<feature type="domain" description="OmpA-like" evidence="3">
    <location>
        <begin position="137"/>
        <end position="255"/>
    </location>
</feature>
<gene>
    <name evidence="4" type="ORF">LRP49_11945</name>
</gene>
<evidence type="ECO:0000313" key="5">
    <source>
        <dbReference type="Proteomes" id="UP001149821"/>
    </source>
</evidence>
<comment type="caution">
    <text evidence="4">The sequence shown here is derived from an EMBL/GenBank/DDBJ whole genome shotgun (WGS) entry which is preliminary data.</text>
</comment>
<sequence>MDISSWSYSGELFKCTLRHAETSNGKYYFRSLPGNHLSFEAHDITEHAIAKASLYLVSPPWESKPSSTLISTTEGNGQEPLTFSDGIGTLIKGLASGGWIQLRLNESQHSPITMTLPSIRIAAPISSFTACTSRLPEMGYDDARTLELRFSHGQLGLTQPQKQTLAAFQSYVALDTSIEKILIDGHTDATGSAVANLRTSRSRAESVAQTLEGFGIERTKLEVRAHGERYPVASNKTEEGRDQNRRVTLRLVMDTERVTTQPENSNKNKTTNETTKVQK</sequence>
<evidence type="ECO:0000256" key="2">
    <source>
        <dbReference type="SAM" id="MobiDB-lite"/>
    </source>
</evidence>
<dbReference type="InterPro" id="IPR050330">
    <property type="entry name" value="Bact_OuterMem_StrucFunc"/>
</dbReference>
<dbReference type="InterPro" id="IPR006665">
    <property type="entry name" value="OmpA-like"/>
</dbReference>
<evidence type="ECO:0000256" key="1">
    <source>
        <dbReference type="PROSITE-ProRule" id="PRU00473"/>
    </source>
</evidence>
<proteinExistence type="predicted"/>
<dbReference type="Pfam" id="PF00691">
    <property type="entry name" value="OmpA"/>
    <property type="match status" value="1"/>
</dbReference>
<dbReference type="CDD" id="cd07185">
    <property type="entry name" value="OmpA_C-like"/>
    <property type="match status" value="1"/>
</dbReference>
<dbReference type="PANTHER" id="PTHR30329:SF17">
    <property type="entry name" value="LIPOPROTEIN YFIB-RELATED"/>
    <property type="match status" value="1"/>
</dbReference>
<feature type="compositionally biased region" description="Low complexity" evidence="2">
    <location>
        <begin position="264"/>
        <end position="279"/>
    </location>
</feature>
<dbReference type="PRINTS" id="PR01023">
    <property type="entry name" value="NAFLGMOTY"/>
</dbReference>
<accession>A0ABT5QLN0</accession>
<name>A0ABT5QLN0_9GAMM</name>
<dbReference type="RefSeq" id="WP_274142420.1">
    <property type="nucleotide sequence ID" value="NZ_JAJUBB010000007.1"/>
</dbReference>
<protein>
    <submittedName>
        <fullName evidence="4">OmpA family protein</fullName>
    </submittedName>
</protein>
<feature type="region of interest" description="Disordered" evidence="2">
    <location>
        <begin position="255"/>
        <end position="279"/>
    </location>
</feature>
<dbReference type="SUPFAM" id="SSF103088">
    <property type="entry name" value="OmpA-like"/>
    <property type="match status" value="1"/>
</dbReference>
<dbReference type="Pfam" id="PF18393">
    <property type="entry name" value="MotY_N"/>
    <property type="match status" value="1"/>
</dbReference>